<evidence type="ECO:0000313" key="2">
    <source>
        <dbReference type="EMBL" id="CAD5232110.1"/>
    </source>
</evidence>
<keyword evidence="3" id="KW-1185">Reference proteome</keyword>
<dbReference type="EMBL" id="CAJFCV020000005">
    <property type="protein sequence ID" value="CAG9124060.1"/>
    <property type="molecule type" value="Genomic_DNA"/>
</dbReference>
<dbReference type="Proteomes" id="UP000659654">
    <property type="component" value="Unassembled WGS sequence"/>
</dbReference>
<dbReference type="Proteomes" id="UP000582659">
    <property type="component" value="Unassembled WGS sequence"/>
</dbReference>
<keyword evidence="1" id="KW-0812">Transmembrane</keyword>
<proteinExistence type="predicted"/>
<organism evidence="2 3">
    <name type="scientific">Bursaphelenchus xylophilus</name>
    <name type="common">Pinewood nematode worm</name>
    <name type="synonym">Aphelenchoides xylophilus</name>
    <dbReference type="NCBI Taxonomy" id="6326"/>
    <lineage>
        <taxon>Eukaryota</taxon>
        <taxon>Metazoa</taxon>
        <taxon>Ecdysozoa</taxon>
        <taxon>Nematoda</taxon>
        <taxon>Chromadorea</taxon>
        <taxon>Rhabditida</taxon>
        <taxon>Tylenchina</taxon>
        <taxon>Tylenchomorpha</taxon>
        <taxon>Aphelenchoidea</taxon>
        <taxon>Aphelenchoididae</taxon>
        <taxon>Bursaphelenchus</taxon>
    </lineage>
</organism>
<gene>
    <name evidence="2" type="ORF">BXYJ_LOCUS12201</name>
</gene>
<feature type="transmembrane region" description="Helical" evidence="1">
    <location>
        <begin position="31"/>
        <end position="53"/>
    </location>
</feature>
<reference evidence="2" key="1">
    <citation type="submission" date="2020-09" db="EMBL/GenBank/DDBJ databases">
        <authorList>
            <person name="Kikuchi T."/>
        </authorList>
    </citation>
    <scope>NUCLEOTIDE SEQUENCE</scope>
    <source>
        <strain evidence="2">Ka4C1</strain>
    </source>
</reference>
<dbReference type="AlphaFoldDB" id="A0A7I8XFP8"/>
<dbReference type="Pfam" id="PF13896">
    <property type="entry name" value="Glyco_transf_49"/>
    <property type="match status" value="1"/>
</dbReference>
<keyword evidence="1" id="KW-0472">Membrane</keyword>
<sequence length="420" mass="49070">MNKWTEKRFDNLLFNVGLVLRLVFAKKNRKWIRCVMCLTILGFLYRTWVYFVMKRDVERYFIINSEPYRDDYCVIYDYWPVDSIYNETVTLTLHATLPFVEYLEEHVGVWSGAISVGVLMPSPSQMGTKLASKTFVDGLSKIELLEKSRLSGKVGIHLFYERPIFGSCGEIIVDAWEMTRDEDYLTFLFPKSRPTPYYPVNTARNVARLGAKSRLFLSCDTENLPVNNYEPRMRKLAQKELIEKGQKMVLVHRRFEIADAAELPKSKTELFELYKLEYALEFHKNFYPAGHSIPFVDEWFQVPEDKNETSIFKIVDYNNGEWEPQFVGDTLAVPLHDESFPYPNRGHTELGYETCRAGFKFAVVNDLFTMHIGVKTGQSNAEKKGVRSWEPSYLRVVDRYLRRLDKAYPETNKKCGLFKP</sequence>
<name>A0A7I8XFP8_BURXY</name>
<evidence type="ECO:0000313" key="3">
    <source>
        <dbReference type="Proteomes" id="UP000659654"/>
    </source>
</evidence>
<dbReference type="SMR" id="A0A7I8XFP8"/>
<protein>
    <submittedName>
        <fullName evidence="2">(pine wood nematode) hypothetical protein</fullName>
    </submittedName>
</protein>
<evidence type="ECO:0000256" key="1">
    <source>
        <dbReference type="SAM" id="Phobius"/>
    </source>
</evidence>
<dbReference type="OrthoDB" id="9974378at2759"/>
<dbReference type="PANTHER" id="PTHR47411:SF3">
    <property type="entry name" value="I-BETA-1,3-N-ACETYLGLUCOSAMINYLTRANSFERASE"/>
    <property type="match status" value="1"/>
</dbReference>
<comment type="caution">
    <text evidence="2">The sequence shown here is derived from an EMBL/GenBank/DDBJ whole genome shotgun (WGS) entry which is preliminary data.</text>
</comment>
<accession>A0A7I8XFP8</accession>
<dbReference type="EMBL" id="CAJFDI010000005">
    <property type="protein sequence ID" value="CAD5232110.1"/>
    <property type="molecule type" value="Genomic_DNA"/>
</dbReference>
<keyword evidence="1" id="KW-1133">Transmembrane helix</keyword>
<dbReference type="PANTHER" id="PTHR47411">
    <property type="entry name" value="B3GNT1, BETA-1,3-N-ACETYLGUCOSAMINYLTRANSFERASE 1, HOMOLOG"/>
    <property type="match status" value="1"/>
</dbReference>